<dbReference type="PANTHER" id="PTHR12250">
    <property type="entry name" value="PHOSPHATIDYLINOSITOL GLYCAN, CLASS N"/>
    <property type="match status" value="1"/>
</dbReference>
<protein>
    <recommendedName>
        <fullName evidence="4 12">GPI ethanolamine phosphate transferase 1</fullName>
        <ecNumber evidence="12">2.-.-.-</ecNumber>
    </recommendedName>
</protein>
<reference evidence="14 15" key="1">
    <citation type="journal article" date="2017" name="PLoS Biol.">
        <title>The sea cucumber genome provides insights into morphological evolution and visceral regeneration.</title>
        <authorList>
            <person name="Zhang X."/>
            <person name="Sun L."/>
            <person name="Yuan J."/>
            <person name="Sun Y."/>
            <person name="Gao Y."/>
            <person name="Zhang L."/>
            <person name="Li S."/>
            <person name="Dai H."/>
            <person name="Hamel J.F."/>
            <person name="Liu C."/>
            <person name="Yu Y."/>
            <person name="Liu S."/>
            <person name="Lin W."/>
            <person name="Guo K."/>
            <person name="Jin S."/>
            <person name="Xu P."/>
            <person name="Storey K.B."/>
            <person name="Huan P."/>
            <person name="Zhang T."/>
            <person name="Zhou Y."/>
            <person name="Zhang J."/>
            <person name="Lin C."/>
            <person name="Li X."/>
            <person name="Xing L."/>
            <person name="Huo D."/>
            <person name="Sun M."/>
            <person name="Wang L."/>
            <person name="Mercier A."/>
            <person name="Li F."/>
            <person name="Yang H."/>
            <person name="Xiang J."/>
        </authorList>
    </citation>
    <scope>NUCLEOTIDE SEQUENCE [LARGE SCALE GENOMIC DNA]</scope>
    <source>
        <strain evidence="14">Shaxun</strain>
        <tissue evidence="14">Muscle</tissue>
    </source>
</reference>
<evidence type="ECO:0000256" key="4">
    <source>
        <dbReference type="ARBA" id="ARBA00020831"/>
    </source>
</evidence>
<comment type="pathway">
    <text evidence="2 12">Glycolipid biosynthesis; glycosylphosphatidylinositol-anchor biosynthesis.</text>
</comment>
<feature type="transmembrane region" description="Helical" evidence="12">
    <location>
        <begin position="683"/>
        <end position="704"/>
    </location>
</feature>
<dbReference type="InterPro" id="IPR002591">
    <property type="entry name" value="Phosphodiest/P_Trfase"/>
</dbReference>
<dbReference type="InterPro" id="IPR037671">
    <property type="entry name" value="PIGN_N"/>
</dbReference>
<keyword evidence="11" id="KW-0325">Glycoprotein</keyword>
<keyword evidence="7 12" id="KW-0812">Transmembrane</keyword>
<feature type="transmembrane region" description="Helical" evidence="12">
    <location>
        <begin position="6"/>
        <end position="25"/>
    </location>
</feature>
<dbReference type="EC" id="2.-.-.-" evidence="12"/>
<dbReference type="EMBL" id="MRZV01000143">
    <property type="protein sequence ID" value="PIK57412.1"/>
    <property type="molecule type" value="Genomic_DNA"/>
</dbReference>
<evidence type="ECO:0000256" key="3">
    <source>
        <dbReference type="ARBA" id="ARBA00008400"/>
    </source>
</evidence>
<evidence type="ECO:0000256" key="8">
    <source>
        <dbReference type="ARBA" id="ARBA00022824"/>
    </source>
</evidence>
<dbReference type="InterPro" id="IPR017850">
    <property type="entry name" value="Alkaline_phosphatase_core_sf"/>
</dbReference>
<feature type="transmembrane region" description="Helical" evidence="12">
    <location>
        <begin position="724"/>
        <end position="743"/>
    </location>
</feature>
<keyword evidence="15" id="KW-1185">Reference proteome</keyword>
<feature type="transmembrane region" description="Helical" evidence="12">
    <location>
        <begin position="510"/>
        <end position="529"/>
    </location>
</feature>
<keyword evidence="5 12" id="KW-0337">GPI-anchor biosynthesis</keyword>
<keyword evidence="9 12" id="KW-1133">Transmembrane helix</keyword>
<evidence type="ECO:0000256" key="6">
    <source>
        <dbReference type="ARBA" id="ARBA00022679"/>
    </source>
</evidence>
<evidence type="ECO:0000313" key="14">
    <source>
        <dbReference type="EMBL" id="PIK57412.1"/>
    </source>
</evidence>
<evidence type="ECO:0000313" key="15">
    <source>
        <dbReference type="Proteomes" id="UP000230750"/>
    </source>
</evidence>
<dbReference type="OrthoDB" id="2748310at2759"/>
<proteinExistence type="inferred from homology"/>
<comment type="function">
    <text evidence="12">Ethanolamine phosphate transferase involved in glycosylphosphatidylinositol-anchor biosynthesis. Transfers ethanolamine phosphate to the first alpha-1,4-linked mannose of the glycosylphosphatidylinositol precursor of GPI-anchor.</text>
</comment>
<feature type="transmembrane region" description="Helical" evidence="12">
    <location>
        <begin position="442"/>
        <end position="464"/>
    </location>
</feature>
<evidence type="ECO:0000256" key="2">
    <source>
        <dbReference type="ARBA" id="ARBA00004687"/>
    </source>
</evidence>
<dbReference type="InterPro" id="IPR007070">
    <property type="entry name" value="GPI_EtnP_transferase_1"/>
</dbReference>
<evidence type="ECO:0000256" key="1">
    <source>
        <dbReference type="ARBA" id="ARBA00004477"/>
    </source>
</evidence>
<feature type="transmembrane region" description="Helical" evidence="12">
    <location>
        <begin position="596"/>
        <end position="615"/>
    </location>
</feature>
<dbReference type="UniPathway" id="UPA00196"/>
<gene>
    <name evidence="14" type="ORF">BSL78_05678</name>
</gene>
<feature type="transmembrane region" description="Helical" evidence="12">
    <location>
        <begin position="653"/>
        <end position="671"/>
    </location>
</feature>
<dbReference type="PANTHER" id="PTHR12250:SF0">
    <property type="entry name" value="GPI ETHANOLAMINE PHOSPHATE TRANSFERASE 1"/>
    <property type="match status" value="1"/>
</dbReference>
<evidence type="ECO:0000259" key="13">
    <source>
        <dbReference type="Pfam" id="PF04987"/>
    </source>
</evidence>
<feature type="transmembrane region" description="Helical" evidence="12">
    <location>
        <begin position="887"/>
        <end position="907"/>
    </location>
</feature>
<comment type="similarity">
    <text evidence="3 12">Belongs to the PIGG/PIGN/PIGO family. PIGN subfamily.</text>
</comment>
<comment type="subcellular location">
    <subcellularLocation>
        <location evidence="1 12">Endoplasmic reticulum membrane</location>
        <topology evidence="1 12">Multi-pass membrane protein</topology>
    </subcellularLocation>
</comment>
<feature type="transmembrane region" description="Helical" evidence="12">
    <location>
        <begin position="820"/>
        <end position="843"/>
    </location>
</feature>
<dbReference type="Pfam" id="PF01663">
    <property type="entry name" value="Phosphodiest"/>
    <property type="match status" value="1"/>
</dbReference>
<feature type="transmembrane region" description="Helical" evidence="12">
    <location>
        <begin position="541"/>
        <end position="558"/>
    </location>
</feature>
<evidence type="ECO:0000256" key="11">
    <source>
        <dbReference type="ARBA" id="ARBA00023180"/>
    </source>
</evidence>
<feature type="transmembrane region" description="Helical" evidence="12">
    <location>
        <begin position="484"/>
        <end position="503"/>
    </location>
</feature>
<dbReference type="GO" id="GO:0006506">
    <property type="term" value="P:GPI anchor biosynthetic process"/>
    <property type="evidence" value="ECO:0007669"/>
    <property type="project" value="UniProtKB-UniPathway"/>
</dbReference>
<evidence type="ECO:0000256" key="7">
    <source>
        <dbReference type="ARBA" id="ARBA00022692"/>
    </source>
</evidence>
<evidence type="ECO:0000256" key="12">
    <source>
        <dbReference type="RuleBase" id="RU367138"/>
    </source>
</evidence>
<dbReference type="InterPro" id="IPR017852">
    <property type="entry name" value="GPI_EtnP_transferase_1_C"/>
</dbReference>
<dbReference type="GO" id="GO:0005789">
    <property type="term" value="C:endoplasmic reticulum membrane"/>
    <property type="evidence" value="ECO:0007669"/>
    <property type="project" value="UniProtKB-SubCell"/>
</dbReference>
<dbReference type="AlphaFoldDB" id="A0A2G8LAY8"/>
<keyword evidence="6 12" id="KW-0808">Transferase</keyword>
<dbReference type="SUPFAM" id="SSF53649">
    <property type="entry name" value="Alkaline phosphatase-like"/>
    <property type="match status" value="1"/>
</dbReference>
<dbReference type="CDD" id="cd16020">
    <property type="entry name" value="GPI_EPT_1"/>
    <property type="match status" value="1"/>
</dbReference>
<dbReference type="FunFam" id="3.40.720.10:FF:000091">
    <property type="entry name" value="Phosphatidylinositol glycan anchor biosynthesis, class N"/>
    <property type="match status" value="1"/>
</dbReference>
<feature type="domain" description="GPI ethanolamine phosphate transferase 1 C-terminal" evidence="13">
    <location>
        <begin position="431"/>
        <end position="879"/>
    </location>
</feature>
<evidence type="ECO:0000256" key="10">
    <source>
        <dbReference type="ARBA" id="ARBA00023136"/>
    </source>
</evidence>
<dbReference type="STRING" id="307972.A0A2G8LAY8"/>
<dbReference type="Gene3D" id="3.40.720.10">
    <property type="entry name" value="Alkaline Phosphatase, subunit A"/>
    <property type="match status" value="1"/>
</dbReference>
<feature type="transmembrane region" description="Helical" evidence="12">
    <location>
        <begin position="622"/>
        <end position="641"/>
    </location>
</feature>
<dbReference type="Pfam" id="PF04987">
    <property type="entry name" value="PigN"/>
    <property type="match status" value="1"/>
</dbReference>
<dbReference type="FunFam" id="3.40.720.10:FF:000088">
    <property type="entry name" value="Phosphatidylinositol glycan anchor biosynthesis, class N"/>
    <property type="match status" value="1"/>
</dbReference>
<accession>A0A2G8LAY8</accession>
<sequence>MDIKLIFFAFAIHIIFFASIFDIYFTSPLVHGMTPHSTNLDPPATRLVLFVADGLRADKLFGLDKSGATRAPYLRNVVEHSGSWGVSHTRVPTESRPGHVALIAGFYEDVSAVAKGWKENPVEFDSVFNESRYTWAWGSEDILSMFSKGTTGDHMFTHTYAVETDDFAGADASKPDTWVFERVKEFFGNITDDDILSDKLHEENIVFFLYLLGLDTNGHAHKPFSSEYRDNIRLVDAGVEKMVELFEEFYDHDGKTSYLLTADHGMTDWGTHGAGHLDETMTPIVAWGSGIQKPSTPGENLYEDNFSKDWSLSHLRRQDINQADIAPLMASLIGSPLPLNSVGVLPIGYLDSSLKFKAESIFTNTKQILAQYEVKERHMKDTTLAIFFRHYEPLSESEKAESMANIRQLIQDGAYENAILSGQETIQVALEGLNYYQTYNRLFLGTSVALSYLGWMGYILFQLLSNHTDLIPRSQANRPHLDLLTLRLLFGAIGVLIVVILYLQSSPVMYYAYCVLPVLLWHAVCQRYQTFLTAYKTVTQRYGFAYILTTMALCFFGVEVLLLSFFYREVISVGLVAIAIWPIMSTMRKTHFMTAVGWFVSCVILSVFPLLPVVGLDTNIPLVVLAGIFILAVGIVCWNQLPSSYKSIVFPGQLFVVATATFLVYSTWASVEEGKGLPLVNQILSWCILFASFFAPAAVSTTMLPRLLSIDLAFAATYIMLSTSHEGLFCLFLCLLMLQWLLCEQRLSKMGSMKLWDVSFTDVADLNKGPPRKLEVADLRCAFFFVFFILTSFFGTGNIASVNSFDPSSVYCFLTIYNPFVMGALLLWKIAILMILVTCTFHAIHTALRVPTTSLFLVVLLMSDCMALQFFFLVRDSGSWLEIGTSISHYVIVMSVILQVNVLLLLAKCFTTFRFSDLGGKTHKL</sequence>
<evidence type="ECO:0000256" key="9">
    <source>
        <dbReference type="ARBA" id="ARBA00022989"/>
    </source>
</evidence>
<keyword evidence="8 12" id="KW-0256">Endoplasmic reticulum</keyword>
<evidence type="ECO:0000256" key="5">
    <source>
        <dbReference type="ARBA" id="ARBA00022502"/>
    </source>
</evidence>
<dbReference type="GO" id="GO:0051377">
    <property type="term" value="F:mannose-ethanolamine phosphotransferase activity"/>
    <property type="evidence" value="ECO:0007669"/>
    <property type="project" value="UniProtKB-UniRule"/>
</dbReference>
<feature type="transmembrane region" description="Helical" evidence="12">
    <location>
        <begin position="855"/>
        <end position="875"/>
    </location>
</feature>
<name>A0A2G8LAY8_STIJA</name>
<organism evidence="14 15">
    <name type="scientific">Stichopus japonicus</name>
    <name type="common">Sea cucumber</name>
    <dbReference type="NCBI Taxonomy" id="307972"/>
    <lineage>
        <taxon>Eukaryota</taxon>
        <taxon>Metazoa</taxon>
        <taxon>Echinodermata</taxon>
        <taxon>Eleutherozoa</taxon>
        <taxon>Echinozoa</taxon>
        <taxon>Holothuroidea</taxon>
        <taxon>Aspidochirotacea</taxon>
        <taxon>Aspidochirotida</taxon>
        <taxon>Stichopodidae</taxon>
        <taxon>Apostichopus</taxon>
    </lineage>
</organism>
<feature type="transmembrane region" description="Helical" evidence="12">
    <location>
        <begin position="781"/>
        <end position="800"/>
    </location>
</feature>
<dbReference type="Proteomes" id="UP000230750">
    <property type="component" value="Unassembled WGS sequence"/>
</dbReference>
<keyword evidence="10 12" id="KW-0472">Membrane</keyword>
<comment type="caution">
    <text evidence="14">The sequence shown here is derived from an EMBL/GenBank/DDBJ whole genome shotgun (WGS) entry which is preliminary data.</text>
</comment>